<name>A0A7X0MUG8_9GAMM</name>
<reference evidence="1 2" key="1">
    <citation type="submission" date="2020-08" db="EMBL/GenBank/DDBJ databases">
        <title>Genomic Encyclopedia of Type Strains, Phase IV (KMG-IV): sequencing the most valuable type-strain genomes for metagenomic binning, comparative biology and taxonomic classification.</title>
        <authorList>
            <person name="Goeker M."/>
        </authorList>
    </citation>
    <scope>NUCLEOTIDE SEQUENCE [LARGE SCALE GENOMIC DNA]</scope>
    <source>
        <strain evidence="1 2">DSM 22368</strain>
    </source>
</reference>
<comment type="caution">
    <text evidence="1">The sequence shown here is derived from an EMBL/GenBank/DDBJ whole genome shotgun (WGS) entry which is preliminary data.</text>
</comment>
<dbReference type="Pfam" id="PF13618">
    <property type="entry name" value="Gluconate_2-dh3"/>
    <property type="match status" value="1"/>
</dbReference>
<dbReference type="AlphaFoldDB" id="A0A7X0MUG8"/>
<evidence type="ECO:0000313" key="2">
    <source>
        <dbReference type="Proteomes" id="UP000528457"/>
    </source>
</evidence>
<organism evidence="1 2">
    <name type="scientific">Pseudoteredinibacter isoporae</name>
    <dbReference type="NCBI Taxonomy" id="570281"/>
    <lineage>
        <taxon>Bacteria</taxon>
        <taxon>Pseudomonadati</taxon>
        <taxon>Pseudomonadota</taxon>
        <taxon>Gammaproteobacteria</taxon>
        <taxon>Cellvibrionales</taxon>
        <taxon>Cellvibrionaceae</taxon>
        <taxon>Pseudoteredinibacter</taxon>
    </lineage>
</organism>
<evidence type="ECO:0008006" key="3">
    <source>
        <dbReference type="Google" id="ProtNLM"/>
    </source>
</evidence>
<dbReference type="InterPro" id="IPR027056">
    <property type="entry name" value="Gluconate_2DH_su3"/>
</dbReference>
<dbReference type="Proteomes" id="UP000528457">
    <property type="component" value="Unassembled WGS sequence"/>
</dbReference>
<protein>
    <recommendedName>
        <fullName evidence="3">Gluconate 2-dehydrogenase subunit 3 family protein</fullName>
    </recommendedName>
</protein>
<keyword evidence="2" id="KW-1185">Reference proteome</keyword>
<sequence length="184" mass="20197">MIKRRQFLQASALVFSFNVAGSWLELNCAQAAELKLPYQNFNKTQALDLSRLSEGLVPGAAQAGAVHFIDQQLQRDGAENCLLMIRYLGVDPPFKPFYLAGLEAAQKAAGEKFNKSLALLSDDELNTFITAMASDALKGWQGPPASFFYFVLRADAVDAKYGTELGFADLAVPYMAHIKPKTAW</sequence>
<dbReference type="EMBL" id="JACHHT010000001">
    <property type="protein sequence ID" value="MBB6520263.1"/>
    <property type="molecule type" value="Genomic_DNA"/>
</dbReference>
<dbReference type="RefSeq" id="WP_166851751.1">
    <property type="nucleotide sequence ID" value="NZ_JAAONY010000001.1"/>
</dbReference>
<evidence type="ECO:0000313" key="1">
    <source>
        <dbReference type="EMBL" id="MBB6520263.1"/>
    </source>
</evidence>
<gene>
    <name evidence="1" type="ORF">HNR48_000541</name>
</gene>
<dbReference type="InParanoid" id="A0A7X0MUG8"/>
<accession>A0A7X0MUG8</accession>
<proteinExistence type="predicted"/>